<comment type="caution">
    <text evidence="1">The sequence shown here is derived from an EMBL/GenBank/DDBJ whole genome shotgun (WGS) entry which is preliminary data.</text>
</comment>
<evidence type="ECO:0000313" key="1">
    <source>
        <dbReference type="EMBL" id="HIH17142.1"/>
    </source>
</evidence>
<dbReference type="AlphaFoldDB" id="A0A7J4JHB4"/>
<proteinExistence type="predicted"/>
<accession>A0A7J4JHB4</accession>
<dbReference type="EMBL" id="DUGH01000170">
    <property type="protein sequence ID" value="HIH17142.1"/>
    <property type="molecule type" value="Genomic_DNA"/>
</dbReference>
<evidence type="ECO:0000313" key="2">
    <source>
        <dbReference type="Proteomes" id="UP000564964"/>
    </source>
</evidence>
<reference evidence="2" key="1">
    <citation type="journal article" date="2020" name="bioRxiv">
        <title>A rank-normalized archaeal taxonomy based on genome phylogeny resolves widespread incomplete and uneven classifications.</title>
        <authorList>
            <person name="Rinke C."/>
            <person name="Chuvochina M."/>
            <person name="Mussig A.J."/>
            <person name="Chaumeil P.-A."/>
            <person name="Waite D.W."/>
            <person name="Whitman W.B."/>
            <person name="Parks D.H."/>
            <person name="Hugenholtz P."/>
        </authorList>
    </citation>
    <scope>NUCLEOTIDE SEQUENCE [LARGE SCALE GENOMIC DNA]</scope>
</reference>
<organism evidence="1 2">
    <name type="scientific">Candidatus Iainarchaeum sp</name>
    <dbReference type="NCBI Taxonomy" id="3101447"/>
    <lineage>
        <taxon>Archaea</taxon>
        <taxon>Candidatus Iainarchaeota</taxon>
        <taxon>Candidatus Iainarchaeia</taxon>
        <taxon>Candidatus Iainarchaeales</taxon>
        <taxon>Candidatus Iainarchaeaceae</taxon>
        <taxon>Candidatus Iainarchaeum</taxon>
    </lineage>
</organism>
<dbReference type="Proteomes" id="UP000564964">
    <property type="component" value="Unassembled WGS sequence"/>
</dbReference>
<name>A0A7J4JHB4_9ARCH</name>
<gene>
    <name evidence="1" type="ORF">HA252_07095</name>
</gene>
<sequence length="88" mass="10010">MALVSLAPWSSCSWRVPRRTRSALSSSSDRTKLVFSACTASVVAWPREDAAREEKPRTRKSVNRMARTRAVEKKAREVMDTTLNTRKK</sequence>
<protein>
    <submittedName>
        <fullName evidence="1">Uncharacterized protein</fullName>
    </submittedName>
</protein>